<dbReference type="EC" id="6.3.4.20" evidence="2"/>
<protein>
    <submittedName>
        <fullName evidence="2">7-cyano-7-deazaguanine synthase</fullName>
        <ecNumber evidence="2">6.3.4.20</ecNumber>
    </submittedName>
</protein>
<feature type="compositionally biased region" description="Basic and acidic residues" evidence="1">
    <location>
        <begin position="81"/>
        <end position="91"/>
    </location>
</feature>
<sequence>AAPQRRPRLRHRARRRPARRLRGERAHVPLRPAPCARGRRRARPRRARTRGAARGARRGPDRVRRLRPHGAGHRGAQGPGRGRDRARRAGDVRAGAQHDLPRVRARLGRGPWRARHLHRRQRAGLLGVPGLPPGVHRRVRAAGRARDRGGHGARRVGAGAGAAAAADEGGDHRPGPVAGRRLRDDDELLRPRAGRRRLRAVRRVPAPAERVRGGRRGRPRALRDRGARRAGV</sequence>
<keyword evidence="2" id="KW-0436">Ligase</keyword>
<feature type="compositionally biased region" description="Basic and acidic residues" evidence="1">
    <location>
        <begin position="181"/>
        <end position="190"/>
    </location>
</feature>
<feature type="region of interest" description="Disordered" evidence="1">
    <location>
        <begin position="141"/>
        <end position="232"/>
    </location>
</feature>
<organism evidence="2">
    <name type="scientific">uncultured Gemmatimonadaceae bacterium</name>
    <dbReference type="NCBI Taxonomy" id="246130"/>
    <lineage>
        <taxon>Bacteria</taxon>
        <taxon>Pseudomonadati</taxon>
        <taxon>Gemmatimonadota</taxon>
        <taxon>Gemmatimonadia</taxon>
        <taxon>Gemmatimonadales</taxon>
        <taxon>Gemmatimonadaceae</taxon>
        <taxon>environmental samples</taxon>
    </lineage>
</organism>
<feature type="compositionally biased region" description="Basic residues" evidence="1">
    <location>
        <begin position="37"/>
        <end position="57"/>
    </location>
</feature>
<reference evidence="2" key="1">
    <citation type="submission" date="2020-02" db="EMBL/GenBank/DDBJ databases">
        <authorList>
            <person name="Meier V. D."/>
        </authorList>
    </citation>
    <scope>NUCLEOTIDE SEQUENCE</scope>
    <source>
        <strain evidence="2">AVDCRST_MAG11</strain>
    </source>
</reference>
<feature type="compositionally biased region" description="Basic residues" evidence="1">
    <location>
        <begin position="1"/>
        <end position="20"/>
    </location>
</feature>
<feature type="non-terminal residue" evidence="2">
    <location>
        <position position="232"/>
    </location>
</feature>
<dbReference type="AlphaFoldDB" id="A0A6J4L258"/>
<dbReference type="GO" id="GO:0016874">
    <property type="term" value="F:ligase activity"/>
    <property type="evidence" value="ECO:0007669"/>
    <property type="project" value="UniProtKB-KW"/>
</dbReference>
<feature type="compositionally biased region" description="Low complexity" evidence="1">
    <location>
        <begin position="155"/>
        <end position="167"/>
    </location>
</feature>
<feature type="region of interest" description="Disordered" evidence="1">
    <location>
        <begin position="1"/>
        <end position="103"/>
    </location>
</feature>
<feature type="compositionally biased region" description="Basic and acidic residues" evidence="1">
    <location>
        <begin position="221"/>
        <end position="232"/>
    </location>
</feature>
<feature type="non-terminal residue" evidence="2">
    <location>
        <position position="1"/>
    </location>
</feature>
<dbReference type="EMBL" id="CADCTU010000457">
    <property type="protein sequence ID" value="CAA9320136.1"/>
    <property type="molecule type" value="Genomic_DNA"/>
</dbReference>
<feature type="compositionally biased region" description="Basic residues" evidence="1">
    <location>
        <begin position="192"/>
        <end position="202"/>
    </location>
</feature>
<gene>
    <name evidence="2" type="ORF">AVDCRST_MAG11-1960</name>
</gene>
<evidence type="ECO:0000256" key="1">
    <source>
        <dbReference type="SAM" id="MobiDB-lite"/>
    </source>
</evidence>
<evidence type="ECO:0000313" key="2">
    <source>
        <dbReference type="EMBL" id="CAA9320136.1"/>
    </source>
</evidence>
<name>A0A6J4L258_9BACT</name>
<proteinExistence type="predicted"/>
<accession>A0A6J4L258</accession>